<keyword evidence="3" id="KW-1185">Reference proteome</keyword>
<comment type="caution">
    <text evidence="2">The sequence shown here is derived from an EMBL/GenBank/DDBJ whole genome shotgun (WGS) entry which is preliminary data.</text>
</comment>
<feature type="region of interest" description="Disordered" evidence="1">
    <location>
        <begin position="27"/>
        <end position="49"/>
    </location>
</feature>
<organism evidence="2 3">
    <name type="scientific">Cirrhinus molitorella</name>
    <name type="common">mud carp</name>
    <dbReference type="NCBI Taxonomy" id="172907"/>
    <lineage>
        <taxon>Eukaryota</taxon>
        <taxon>Metazoa</taxon>
        <taxon>Chordata</taxon>
        <taxon>Craniata</taxon>
        <taxon>Vertebrata</taxon>
        <taxon>Euteleostomi</taxon>
        <taxon>Actinopterygii</taxon>
        <taxon>Neopterygii</taxon>
        <taxon>Teleostei</taxon>
        <taxon>Ostariophysi</taxon>
        <taxon>Cypriniformes</taxon>
        <taxon>Cyprinidae</taxon>
        <taxon>Labeoninae</taxon>
        <taxon>Labeonini</taxon>
        <taxon>Cirrhinus</taxon>
    </lineage>
</organism>
<evidence type="ECO:0000256" key="1">
    <source>
        <dbReference type="SAM" id="MobiDB-lite"/>
    </source>
</evidence>
<sequence length="101" mass="11094">MKGNEGPGLTGRRGNCVESTEMEPLCGNVPAQRRPSMPRNGFAMPSQCRQCPPPGLEHKSCVLARRRKKKEGEKALSRPFLASGLYLLHCVVKSSWQAVDS</sequence>
<dbReference type="Proteomes" id="UP001558613">
    <property type="component" value="Unassembled WGS sequence"/>
</dbReference>
<evidence type="ECO:0000313" key="3">
    <source>
        <dbReference type="Proteomes" id="UP001558613"/>
    </source>
</evidence>
<protein>
    <submittedName>
        <fullName evidence="2">Uncharacterized protein</fullName>
    </submittedName>
</protein>
<name>A0ABR3LTC4_9TELE</name>
<dbReference type="EMBL" id="JAYMGO010000019">
    <property type="protein sequence ID" value="KAL1256144.1"/>
    <property type="molecule type" value="Genomic_DNA"/>
</dbReference>
<gene>
    <name evidence="2" type="ORF">QQF64_014205</name>
</gene>
<reference evidence="2 3" key="1">
    <citation type="submission" date="2023-09" db="EMBL/GenBank/DDBJ databases">
        <authorList>
            <person name="Wang M."/>
        </authorList>
    </citation>
    <scope>NUCLEOTIDE SEQUENCE [LARGE SCALE GENOMIC DNA]</scope>
    <source>
        <strain evidence="2">GT-2023</strain>
        <tissue evidence="2">Liver</tissue>
    </source>
</reference>
<accession>A0ABR3LTC4</accession>
<proteinExistence type="predicted"/>
<evidence type="ECO:0000313" key="2">
    <source>
        <dbReference type="EMBL" id="KAL1256144.1"/>
    </source>
</evidence>